<reference evidence="7 8" key="1">
    <citation type="submission" date="2020-08" db="EMBL/GenBank/DDBJ databases">
        <title>Genomic Encyclopedia of Type Strains, Phase III (KMG-III): the genomes of soil and plant-associated and newly described type strains.</title>
        <authorList>
            <person name="Whitman W."/>
        </authorList>
    </citation>
    <scope>NUCLEOTIDE SEQUENCE [LARGE SCALE GENOMIC DNA]</scope>
    <source>
        <strain evidence="7 8">CECT 3303</strain>
    </source>
</reference>
<dbReference type="SUPFAM" id="SSF48498">
    <property type="entry name" value="Tetracyclin repressor-like, C-terminal domain"/>
    <property type="match status" value="1"/>
</dbReference>
<dbReference type="InterPro" id="IPR009057">
    <property type="entry name" value="Homeodomain-like_sf"/>
</dbReference>
<protein>
    <submittedName>
        <fullName evidence="7">AcrR family transcriptional regulator</fullName>
    </submittedName>
</protein>
<dbReference type="SUPFAM" id="SSF46689">
    <property type="entry name" value="Homeodomain-like"/>
    <property type="match status" value="1"/>
</dbReference>
<gene>
    <name evidence="7" type="ORF">FHS22_002085</name>
</gene>
<dbReference type="InterPro" id="IPR039538">
    <property type="entry name" value="BetI_C"/>
</dbReference>
<proteinExistence type="predicted"/>
<keyword evidence="2" id="KW-0805">Transcription regulation</keyword>
<evidence type="ECO:0000256" key="4">
    <source>
        <dbReference type="ARBA" id="ARBA00023163"/>
    </source>
</evidence>
<dbReference type="InterPro" id="IPR001647">
    <property type="entry name" value="HTH_TetR"/>
</dbReference>
<evidence type="ECO:0000259" key="6">
    <source>
        <dbReference type="PROSITE" id="PS50977"/>
    </source>
</evidence>
<dbReference type="AlphaFoldDB" id="A0A841D382"/>
<dbReference type="PROSITE" id="PS50977">
    <property type="entry name" value="HTH_TETR_2"/>
    <property type="match status" value="1"/>
</dbReference>
<keyword evidence="8" id="KW-1185">Reference proteome</keyword>
<dbReference type="Gene3D" id="1.10.357.10">
    <property type="entry name" value="Tetracycline Repressor, domain 2"/>
    <property type="match status" value="1"/>
</dbReference>
<dbReference type="GO" id="GO:0003700">
    <property type="term" value="F:DNA-binding transcription factor activity"/>
    <property type="evidence" value="ECO:0007669"/>
    <property type="project" value="TreeGrafter"/>
</dbReference>
<keyword evidence="1" id="KW-0678">Repressor</keyword>
<comment type="caution">
    <text evidence="7">The sequence shown here is derived from an EMBL/GenBank/DDBJ whole genome shotgun (WGS) entry which is preliminary data.</text>
</comment>
<keyword evidence="3 5" id="KW-0238">DNA-binding</keyword>
<sequence>MRAAGERRRGYAAGQARRERILAIALQEFAENGYRGASLARIAERAEISQAGLLHHFRSKERLLIAVLEYRDELDVRRYSADARPAGGLRALDDLVDLVERNSRVPGLVQLFTVMSGEAVTADHPGHEWARERYRRLRDEVSRVLGRAVEEGELRADIDPEAHAARLIAMMDGLQNQWLLDPDRVDMAALFRGHIADLVAALRPR</sequence>
<feature type="DNA-binding region" description="H-T-H motif" evidence="5">
    <location>
        <begin position="38"/>
        <end position="57"/>
    </location>
</feature>
<dbReference type="PANTHER" id="PTHR30055:SF234">
    <property type="entry name" value="HTH-TYPE TRANSCRIPTIONAL REGULATOR BETI"/>
    <property type="match status" value="1"/>
</dbReference>
<dbReference type="Pfam" id="PF00440">
    <property type="entry name" value="TetR_N"/>
    <property type="match status" value="1"/>
</dbReference>
<dbReference type="EMBL" id="JACHJJ010000005">
    <property type="protein sequence ID" value="MBB5962817.1"/>
    <property type="molecule type" value="Genomic_DNA"/>
</dbReference>
<dbReference type="PANTHER" id="PTHR30055">
    <property type="entry name" value="HTH-TYPE TRANSCRIPTIONAL REGULATOR RUTR"/>
    <property type="match status" value="1"/>
</dbReference>
<dbReference type="PRINTS" id="PR00455">
    <property type="entry name" value="HTHTETR"/>
</dbReference>
<organism evidence="7 8">
    <name type="scientific">Planomonospora venezuelensis</name>
    <dbReference type="NCBI Taxonomy" id="1999"/>
    <lineage>
        <taxon>Bacteria</taxon>
        <taxon>Bacillati</taxon>
        <taxon>Actinomycetota</taxon>
        <taxon>Actinomycetes</taxon>
        <taxon>Streptosporangiales</taxon>
        <taxon>Streptosporangiaceae</taxon>
        <taxon>Planomonospora</taxon>
    </lineage>
</organism>
<evidence type="ECO:0000256" key="5">
    <source>
        <dbReference type="PROSITE-ProRule" id="PRU00335"/>
    </source>
</evidence>
<dbReference type="InterPro" id="IPR050109">
    <property type="entry name" value="HTH-type_TetR-like_transc_reg"/>
</dbReference>
<accession>A0A841D382</accession>
<evidence type="ECO:0000256" key="1">
    <source>
        <dbReference type="ARBA" id="ARBA00022491"/>
    </source>
</evidence>
<dbReference type="Pfam" id="PF13977">
    <property type="entry name" value="TetR_C_6"/>
    <property type="match status" value="1"/>
</dbReference>
<keyword evidence="4" id="KW-0804">Transcription</keyword>
<feature type="domain" description="HTH tetR-type" evidence="6">
    <location>
        <begin position="15"/>
        <end position="75"/>
    </location>
</feature>
<name>A0A841D382_PLAVE</name>
<evidence type="ECO:0000256" key="2">
    <source>
        <dbReference type="ARBA" id="ARBA00023015"/>
    </source>
</evidence>
<dbReference type="InterPro" id="IPR036271">
    <property type="entry name" value="Tet_transcr_reg_TetR-rel_C_sf"/>
</dbReference>
<dbReference type="Proteomes" id="UP000562352">
    <property type="component" value="Unassembled WGS sequence"/>
</dbReference>
<evidence type="ECO:0000313" key="7">
    <source>
        <dbReference type="EMBL" id="MBB5962817.1"/>
    </source>
</evidence>
<evidence type="ECO:0000313" key="8">
    <source>
        <dbReference type="Proteomes" id="UP000562352"/>
    </source>
</evidence>
<evidence type="ECO:0000256" key="3">
    <source>
        <dbReference type="ARBA" id="ARBA00023125"/>
    </source>
</evidence>
<dbReference type="GO" id="GO:0000976">
    <property type="term" value="F:transcription cis-regulatory region binding"/>
    <property type="evidence" value="ECO:0007669"/>
    <property type="project" value="TreeGrafter"/>
</dbReference>
<dbReference type="RefSeq" id="WP_184940502.1">
    <property type="nucleotide sequence ID" value="NZ_BAAAWZ010000001.1"/>
</dbReference>